<feature type="domain" description="Mechanosensitive ion channel transmembrane helices 2/3" evidence="9">
    <location>
        <begin position="74"/>
        <end position="115"/>
    </location>
</feature>
<accession>A0A1M5BNQ0</accession>
<evidence type="ECO:0000313" key="11">
    <source>
        <dbReference type="Proteomes" id="UP000184148"/>
    </source>
</evidence>
<dbReference type="InterPro" id="IPR049278">
    <property type="entry name" value="MS_channel_C"/>
</dbReference>
<dbReference type="GO" id="GO:0008381">
    <property type="term" value="F:mechanosensitive monoatomic ion channel activity"/>
    <property type="evidence" value="ECO:0007669"/>
    <property type="project" value="InterPro"/>
</dbReference>
<evidence type="ECO:0000256" key="4">
    <source>
        <dbReference type="ARBA" id="ARBA00022692"/>
    </source>
</evidence>
<dbReference type="Pfam" id="PF21088">
    <property type="entry name" value="MS_channel_1st"/>
    <property type="match status" value="1"/>
</dbReference>
<dbReference type="GO" id="GO:0005886">
    <property type="term" value="C:plasma membrane"/>
    <property type="evidence" value="ECO:0007669"/>
    <property type="project" value="UniProtKB-SubCell"/>
</dbReference>
<dbReference type="InterPro" id="IPR006685">
    <property type="entry name" value="MscS_channel_2nd"/>
</dbReference>
<dbReference type="AlphaFoldDB" id="A0A1M5BNQ0"/>
<reference evidence="11" key="1">
    <citation type="submission" date="2016-11" db="EMBL/GenBank/DDBJ databases">
        <authorList>
            <person name="Varghese N."/>
            <person name="Submissions S."/>
        </authorList>
    </citation>
    <scope>NUCLEOTIDE SEQUENCE [LARGE SCALE GENOMIC DNA]</scope>
    <source>
        <strain evidence="11">DSM 12395</strain>
    </source>
</reference>
<feature type="domain" description="Mechanosensitive ion channel MscS C-terminal" evidence="8">
    <location>
        <begin position="188"/>
        <end position="272"/>
    </location>
</feature>
<dbReference type="SUPFAM" id="SSF82861">
    <property type="entry name" value="Mechanosensitive channel protein MscS (YggB), transmembrane region"/>
    <property type="match status" value="1"/>
</dbReference>
<evidence type="ECO:0000256" key="5">
    <source>
        <dbReference type="ARBA" id="ARBA00022989"/>
    </source>
</evidence>
<dbReference type="SUPFAM" id="SSF82689">
    <property type="entry name" value="Mechanosensitive channel protein MscS (YggB), C-terminal domain"/>
    <property type="match status" value="1"/>
</dbReference>
<dbReference type="Gene3D" id="3.30.70.100">
    <property type="match status" value="1"/>
</dbReference>
<evidence type="ECO:0000256" key="2">
    <source>
        <dbReference type="ARBA" id="ARBA00008017"/>
    </source>
</evidence>
<dbReference type="FunFam" id="2.30.30.60:FF:000001">
    <property type="entry name" value="MscS Mechanosensitive ion channel"/>
    <property type="match status" value="1"/>
</dbReference>
<evidence type="ECO:0000256" key="3">
    <source>
        <dbReference type="ARBA" id="ARBA00022475"/>
    </source>
</evidence>
<dbReference type="STRING" id="1121429.SAMN02745133_02646"/>
<dbReference type="Pfam" id="PF21082">
    <property type="entry name" value="MS_channel_3rd"/>
    <property type="match status" value="1"/>
</dbReference>
<dbReference type="SUPFAM" id="SSF50182">
    <property type="entry name" value="Sm-like ribonucleoproteins"/>
    <property type="match status" value="1"/>
</dbReference>
<comment type="similarity">
    <text evidence="2">Belongs to the MscS (TC 1.A.23) family.</text>
</comment>
<organism evidence="10 11">
    <name type="scientific">Desulforamulus putei DSM 12395</name>
    <dbReference type="NCBI Taxonomy" id="1121429"/>
    <lineage>
        <taxon>Bacteria</taxon>
        <taxon>Bacillati</taxon>
        <taxon>Bacillota</taxon>
        <taxon>Clostridia</taxon>
        <taxon>Eubacteriales</taxon>
        <taxon>Peptococcaceae</taxon>
        <taxon>Desulforamulus</taxon>
    </lineage>
</organism>
<evidence type="ECO:0000259" key="8">
    <source>
        <dbReference type="Pfam" id="PF21082"/>
    </source>
</evidence>
<dbReference type="InterPro" id="IPR011066">
    <property type="entry name" value="MscS_channel_C_sf"/>
</dbReference>
<keyword evidence="6" id="KW-0472">Membrane</keyword>
<keyword evidence="4" id="KW-0812">Transmembrane</keyword>
<dbReference type="Proteomes" id="UP000184148">
    <property type="component" value="Unassembled WGS sequence"/>
</dbReference>
<dbReference type="RefSeq" id="WP_073239851.1">
    <property type="nucleotide sequence ID" value="NZ_FQUY01000024.1"/>
</dbReference>
<dbReference type="EMBL" id="FQUY01000024">
    <property type="protein sequence ID" value="SHF44005.1"/>
    <property type="molecule type" value="Genomic_DNA"/>
</dbReference>
<dbReference type="Gene3D" id="2.30.30.60">
    <property type="match status" value="1"/>
</dbReference>
<feature type="domain" description="Mechanosensitive ion channel MscS" evidence="7">
    <location>
        <begin position="116"/>
        <end position="181"/>
    </location>
</feature>
<dbReference type="PANTHER" id="PTHR30460">
    <property type="entry name" value="MODERATE CONDUCTANCE MECHANOSENSITIVE CHANNEL YBIO"/>
    <property type="match status" value="1"/>
</dbReference>
<dbReference type="InterPro" id="IPR023408">
    <property type="entry name" value="MscS_beta-dom_sf"/>
</dbReference>
<dbReference type="Pfam" id="PF00924">
    <property type="entry name" value="MS_channel_2nd"/>
    <property type="match status" value="1"/>
</dbReference>
<comment type="subcellular location">
    <subcellularLocation>
        <location evidence="1">Cell membrane</location>
        <topology evidence="1">Multi-pass membrane protein</topology>
    </subcellularLocation>
</comment>
<dbReference type="Gene3D" id="1.10.287.1260">
    <property type="match status" value="1"/>
</dbReference>
<evidence type="ECO:0000313" key="10">
    <source>
        <dbReference type="EMBL" id="SHF44005.1"/>
    </source>
</evidence>
<dbReference type="OrthoDB" id="9809206at2"/>
<evidence type="ECO:0000259" key="9">
    <source>
        <dbReference type="Pfam" id="PF21088"/>
    </source>
</evidence>
<keyword evidence="5" id="KW-1133">Transmembrane helix</keyword>
<name>A0A1M5BNQ0_9FIRM</name>
<dbReference type="InterPro" id="IPR011014">
    <property type="entry name" value="MscS_channel_TM-2"/>
</dbReference>
<keyword evidence="3" id="KW-1003">Cell membrane</keyword>
<evidence type="ECO:0000259" key="7">
    <source>
        <dbReference type="Pfam" id="PF00924"/>
    </source>
</evidence>
<keyword evidence="11" id="KW-1185">Reference proteome</keyword>
<dbReference type="InterPro" id="IPR045276">
    <property type="entry name" value="YbiO_bact"/>
</dbReference>
<gene>
    <name evidence="10" type="ORF">SAMN02745133_02646</name>
</gene>
<dbReference type="InterPro" id="IPR049142">
    <property type="entry name" value="MS_channel_1st"/>
</dbReference>
<evidence type="ECO:0000256" key="6">
    <source>
        <dbReference type="ARBA" id="ARBA00023136"/>
    </source>
</evidence>
<sequence>MDLASLKEWLFGLYTPADIQRALATTLRIMATLVLAKLLIHFGSKLVEKIFFTKPGKFISDSRAQTLTGLLKSVLRYGVYFVATMSIIEIFIPNAAKTVLAGAGILGLAVGFGAQNLVRDIITGFFILFEDQYAVGEYVTVAGVTGTVEEIGLRVTKVREFGGQLHIIPNGIITMVTNFNRGGMQAMVEIGISYEENIDRAIEVLKQMSRDFAQTWAEDLIEGPDVLGVVRFGESDVVIRVTAKTKPMRQWEIERQLRKAIKEVFDKEGIEIPYPRRVLITTMGGAPGA</sequence>
<protein>
    <submittedName>
        <fullName evidence="10">Small conductance mechanosensitive channel</fullName>
    </submittedName>
</protein>
<evidence type="ECO:0000256" key="1">
    <source>
        <dbReference type="ARBA" id="ARBA00004651"/>
    </source>
</evidence>
<dbReference type="InterPro" id="IPR010920">
    <property type="entry name" value="LSM_dom_sf"/>
</dbReference>
<proteinExistence type="inferred from homology"/>
<dbReference type="PANTHER" id="PTHR30460:SF0">
    <property type="entry name" value="MODERATE CONDUCTANCE MECHANOSENSITIVE CHANNEL YBIO"/>
    <property type="match status" value="1"/>
</dbReference>